<dbReference type="Pfam" id="PF00586">
    <property type="entry name" value="AIRS"/>
    <property type="match status" value="1"/>
</dbReference>
<name>A0A081K873_9GAMM</name>
<proteinExistence type="inferred from homology"/>
<keyword evidence="1 2" id="KW-0784">Thiamine biosynthesis</keyword>
<dbReference type="Pfam" id="PF02769">
    <property type="entry name" value="AIRS_C"/>
    <property type="match status" value="1"/>
</dbReference>
<dbReference type="InterPro" id="IPR036676">
    <property type="entry name" value="PurM-like_C_sf"/>
</dbReference>
<feature type="binding site" evidence="2">
    <location>
        <begin position="124"/>
        <end position="125"/>
    </location>
    <ligand>
        <name>ATP</name>
        <dbReference type="ChEBI" id="CHEBI:30616"/>
    </ligand>
</feature>
<gene>
    <name evidence="2" type="primary">thiL</name>
    <name evidence="5" type="ORF">GV64_06065</name>
</gene>
<dbReference type="PANTHER" id="PTHR30270">
    <property type="entry name" value="THIAMINE-MONOPHOSPHATE KINASE"/>
    <property type="match status" value="1"/>
</dbReference>
<dbReference type="PANTHER" id="PTHR30270:SF0">
    <property type="entry name" value="THIAMINE-MONOPHOSPHATE KINASE"/>
    <property type="match status" value="1"/>
</dbReference>
<dbReference type="GO" id="GO:0009030">
    <property type="term" value="F:thiamine-phosphate kinase activity"/>
    <property type="evidence" value="ECO:0007669"/>
    <property type="project" value="UniProtKB-UniRule"/>
</dbReference>
<dbReference type="SUPFAM" id="SSF56042">
    <property type="entry name" value="PurM C-terminal domain-like"/>
    <property type="match status" value="1"/>
</dbReference>
<keyword evidence="2" id="KW-0067">ATP-binding</keyword>
<comment type="similarity">
    <text evidence="2">Belongs to the thiamine-monophosphate kinase family.</text>
</comment>
<dbReference type="Gene3D" id="3.30.1330.10">
    <property type="entry name" value="PurM-like, N-terminal domain"/>
    <property type="match status" value="1"/>
</dbReference>
<feature type="binding site" evidence="2">
    <location>
        <position position="221"/>
    </location>
    <ligand>
        <name>Mg(2+)</name>
        <dbReference type="ChEBI" id="CHEBI:18420"/>
        <label>5</label>
    </ligand>
</feature>
<reference evidence="5 6" key="1">
    <citation type="submission" date="2014-06" db="EMBL/GenBank/DDBJ databases">
        <title>Whole Genome Sequences of Three Symbiotic Endozoicomonas Bacteria.</title>
        <authorList>
            <person name="Neave M.J."/>
            <person name="Apprill A."/>
            <person name="Voolstra C.R."/>
        </authorList>
    </citation>
    <scope>NUCLEOTIDE SEQUENCE [LARGE SCALE GENOMIC DNA]</scope>
    <source>
        <strain evidence="5 6">DSM 22380</strain>
    </source>
</reference>
<feature type="binding site" evidence="2">
    <location>
        <position position="269"/>
    </location>
    <ligand>
        <name>substrate</name>
    </ligand>
</feature>
<keyword evidence="6" id="KW-1185">Reference proteome</keyword>
<dbReference type="GO" id="GO:0009228">
    <property type="term" value="P:thiamine biosynthetic process"/>
    <property type="evidence" value="ECO:0007669"/>
    <property type="project" value="UniProtKB-KW"/>
</dbReference>
<dbReference type="SUPFAM" id="SSF55326">
    <property type="entry name" value="PurM N-terminal domain-like"/>
    <property type="match status" value="1"/>
</dbReference>
<dbReference type="InterPro" id="IPR016188">
    <property type="entry name" value="PurM-like_N"/>
</dbReference>
<evidence type="ECO:0000259" key="4">
    <source>
        <dbReference type="Pfam" id="PF02769"/>
    </source>
</evidence>
<dbReference type="GO" id="GO:0009229">
    <property type="term" value="P:thiamine diphosphate biosynthetic process"/>
    <property type="evidence" value="ECO:0007669"/>
    <property type="project" value="UniProtKB-UniRule"/>
</dbReference>
<dbReference type="STRING" id="305900.GV64_06065"/>
<dbReference type="NCBIfam" id="TIGR01379">
    <property type="entry name" value="thiL"/>
    <property type="match status" value="1"/>
</dbReference>
<dbReference type="eggNOG" id="COG0611">
    <property type="taxonomic scope" value="Bacteria"/>
</dbReference>
<dbReference type="UniPathway" id="UPA00060">
    <property type="reaction ID" value="UER00142"/>
</dbReference>
<dbReference type="AlphaFoldDB" id="A0A081K873"/>
<dbReference type="CDD" id="cd02194">
    <property type="entry name" value="ThiL"/>
    <property type="match status" value="1"/>
</dbReference>
<feature type="binding site" evidence="2">
    <location>
        <position position="220"/>
    </location>
    <ligand>
        <name>ATP</name>
        <dbReference type="ChEBI" id="CHEBI:30616"/>
    </ligand>
</feature>
<keyword evidence="2" id="KW-0547">Nucleotide-binding</keyword>
<feature type="binding site" evidence="2">
    <location>
        <position position="78"/>
    </location>
    <ligand>
        <name>Mg(2+)</name>
        <dbReference type="ChEBI" id="CHEBI:18420"/>
        <label>2</label>
    </ligand>
</feature>
<feature type="binding site" evidence="2">
    <location>
        <position position="50"/>
    </location>
    <ligand>
        <name>Mg(2+)</name>
        <dbReference type="ChEBI" id="CHEBI:18420"/>
        <label>1</label>
    </ligand>
</feature>
<protein>
    <recommendedName>
        <fullName evidence="2">Thiamine-monophosphate kinase</fullName>
        <shortName evidence="2">TMP kinase</shortName>
        <shortName evidence="2">Thiamine-phosphate kinase</shortName>
        <ecNumber evidence="2">2.7.4.16</ecNumber>
    </recommendedName>
</protein>
<dbReference type="EMBL" id="JOJP01000001">
    <property type="protein sequence ID" value="KEI70349.1"/>
    <property type="molecule type" value="Genomic_DNA"/>
</dbReference>
<dbReference type="PIRSF" id="PIRSF005303">
    <property type="entry name" value="Thiam_monoph_kin"/>
    <property type="match status" value="1"/>
</dbReference>
<feature type="binding site" evidence="2">
    <location>
        <position position="218"/>
    </location>
    <ligand>
        <name>Mg(2+)</name>
        <dbReference type="ChEBI" id="CHEBI:18420"/>
        <label>3</label>
    </ligand>
</feature>
<feature type="binding site" evidence="2">
    <location>
        <position position="321"/>
    </location>
    <ligand>
        <name>substrate</name>
    </ligand>
</feature>
<evidence type="ECO:0000259" key="3">
    <source>
        <dbReference type="Pfam" id="PF00586"/>
    </source>
</evidence>
<dbReference type="EC" id="2.7.4.16" evidence="2"/>
<dbReference type="GO" id="GO:0000287">
    <property type="term" value="F:magnesium ion binding"/>
    <property type="evidence" value="ECO:0007669"/>
    <property type="project" value="UniProtKB-UniRule"/>
</dbReference>
<dbReference type="HAMAP" id="MF_02128">
    <property type="entry name" value="TMP_kinase"/>
    <property type="match status" value="1"/>
</dbReference>
<dbReference type="GO" id="GO:0005524">
    <property type="term" value="F:ATP binding"/>
    <property type="evidence" value="ECO:0007669"/>
    <property type="project" value="UniProtKB-UniRule"/>
</dbReference>
<feature type="binding site" evidence="2">
    <location>
        <position position="57"/>
    </location>
    <ligand>
        <name>substrate</name>
    </ligand>
</feature>
<dbReference type="Gene3D" id="3.90.650.10">
    <property type="entry name" value="PurM-like C-terminal domain"/>
    <property type="match status" value="1"/>
</dbReference>
<feature type="binding site" evidence="2">
    <location>
        <position position="78"/>
    </location>
    <ligand>
        <name>Mg(2+)</name>
        <dbReference type="ChEBI" id="CHEBI:18420"/>
        <label>3</label>
    </ligand>
</feature>
<feature type="binding site" evidence="2">
    <location>
        <position position="33"/>
    </location>
    <ligand>
        <name>Mg(2+)</name>
        <dbReference type="ChEBI" id="CHEBI:18420"/>
        <label>4</label>
    </ligand>
</feature>
<accession>A0A081K873</accession>
<evidence type="ECO:0000313" key="6">
    <source>
        <dbReference type="Proteomes" id="UP000027997"/>
    </source>
</evidence>
<dbReference type="InterPro" id="IPR006283">
    <property type="entry name" value="ThiL-like"/>
</dbReference>
<keyword evidence="2" id="KW-0460">Magnesium</keyword>
<evidence type="ECO:0000256" key="2">
    <source>
        <dbReference type="HAMAP-Rule" id="MF_02128"/>
    </source>
</evidence>
<comment type="caution">
    <text evidence="2">Lacks conserved residue(s) required for the propagation of feature annotation.</text>
</comment>
<comment type="pathway">
    <text evidence="2">Cofactor biosynthesis; thiamine diphosphate biosynthesis; thiamine diphosphate from thiamine phosphate: step 1/1.</text>
</comment>
<sequence length="324" mass="34938">MDEFELIKRYFARPEISQIQGQYTDGLIGIGDDCALFDIPADMQLAQSLDTLVEGVHFPKECDPFALGYRALAVNLSDLAAMGAEPHSFTLGLTLPRVSELWLKEFSEGLAQLAQQVKAPLIGGDTTRGPLTLSLQVQGLVPKGKALLRSGASPGDLICVTGTLGDAAGALSSVLQGDTPKTCGDDHLKYLLNRYWYPSPRLFAGQWLRQMGATAALDISDGLLGDLRHILKASHVGAEIAPELIPRSSSLMQQYDQKTALKLALTGGDDYELCFTIPRALAQKLPSTLADGCHITCIGQINDEPGIIRDSQGNLLTEKAYTHF</sequence>
<organism evidence="5 6">
    <name type="scientific">Endozoicomonas elysicola</name>
    <dbReference type="NCBI Taxonomy" id="305900"/>
    <lineage>
        <taxon>Bacteria</taxon>
        <taxon>Pseudomonadati</taxon>
        <taxon>Pseudomonadota</taxon>
        <taxon>Gammaproteobacteria</taxon>
        <taxon>Oceanospirillales</taxon>
        <taxon>Endozoicomonadaceae</taxon>
        <taxon>Endozoicomonas</taxon>
    </lineage>
</organism>
<feature type="binding site" evidence="2">
    <location>
        <position position="125"/>
    </location>
    <ligand>
        <name>Mg(2+)</name>
        <dbReference type="ChEBI" id="CHEBI:18420"/>
        <label>1</label>
    </ligand>
</feature>
<feature type="binding site" evidence="2">
    <location>
        <position position="78"/>
    </location>
    <ligand>
        <name>Mg(2+)</name>
        <dbReference type="ChEBI" id="CHEBI:18420"/>
        <label>4</label>
    </ligand>
</feature>
<comment type="catalytic activity">
    <reaction evidence="2">
        <text>thiamine phosphate + ATP = thiamine diphosphate + ADP</text>
        <dbReference type="Rhea" id="RHEA:15913"/>
        <dbReference type="ChEBI" id="CHEBI:30616"/>
        <dbReference type="ChEBI" id="CHEBI:37575"/>
        <dbReference type="ChEBI" id="CHEBI:58937"/>
        <dbReference type="ChEBI" id="CHEBI:456216"/>
        <dbReference type="EC" id="2.7.4.16"/>
    </reaction>
</comment>
<feature type="binding site" evidence="2">
    <location>
        <position position="48"/>
    </location>
    <ligand>
        <name>Mg(2+)</name>
        <dbReference type="ChEBI" id="CHEBI:18420"/>
        <label>4</label>
    </ligand>
</feature>
<keyword evidence="2" id="KW-0808">Transferase</keyword>
<feature type="domain" description="PurM-like C-terminal" evidence="4">
    <location>
        <begin position="154"/>
        <end position="306"/>
    </location>
</feature>
<feature type="domain" description="PurM-like N-terminal" evidence="3">
    <location>
        <begin position="31"/>
        <end position="141"/>
    </location>
</feature>
<feature type="binding site" evidence="2">
    <location>
        <position position="149"/>
    </location>
    <ligand>
        <name>ATP</name>
        <dbReference type="ChEBI" id="CHEBI:30616"/>
    </ligand>
</feature>
<comment type="function">
    <text evidence="2">Catalyzes the ATP-dependent phosphorylation of thiamine-monophosphate (TMP) to form thiamine-pyrophosphate (TPP), the active form of vitamin B1.</text>
</comment>
<dbReference type="InterPro" id="IPR010918">
    <property type="entry name" value="PurM-like_C_dom"/>
</dbReference>
<comment type="miscellaneous">
    <text evidence="2">Reaction mechanism of ThiL seems to utilize a direct, inline transfer of the gamma-phosphate of ATP to TMP rather than a phosphorylated enzyme intermediate.</text>
</comment>
<evidence type="ECO:0000313" key="5">
    <source>
        <dbReference type="EMBL" id="KEI70349.1"/>
    </source>
</evidence>
<feature type="binding site" evidence="2">
    <location>
        <position position="50"/>
    </location>
    <ligand>
        <name>Mg(2+)</name>
        <dbReference type="ChEBI" id="CHEBI:18420"/>
        <label>2</label>
    </ligand>
</feature>
<keyword evidence="2" id="KW-0418">Kinase</keyword>
<dbReference type="Proteomes" id="UP000027997">
    <property type="component" value="Unassembled WGS sequence"/>
</dbReference>
<feature type="binding site" evidence="2">
    <location>
        <position position="33"/>
    </location>
    <ligand>
        <name>Mg(2+)</name>
        <dbReference type="ChEBI" id="CHEBI:18420"/>
        <label>3</label>
    </ligand>
</feature>
<comment type="caution">
    <text evidence="5">The sequence shown here is derived from an EMBL/GenBank/DDBJ whole genome shotgun (WGS) entry which is preliminary data.</text>
</comment>
<dbReference type="InterPro" id="IPR036921">
    <property type="entry name" value="PurM-like_N_sf"/>
</dbReference>
<keyword evidence="2" id="KW-0479">Metal-binding</keyword>
<evidence type="ECO:0000256" key="1">
    <source>
        <dbReference type="ARBA" id="ARBA00022977"/>
    </source>
</evidence>